<evidence type="ECO:0000313" key="2">
    <source>
        <dbReference type="Proteomes" id="UP000293465"/>
    </source>
</evidence>
<dbReference type="EMBL" id="SEZJ01000011">
    <property type="protein sequence ID" value="RYU45710.1"/>
    <property type="molecule type" value="Genomic_DNA"/>
</dbReference>
<accession>A0A4Q5KHT8</accession>
<protein>
    <submittedName>
        <fullName evidence="1">MarR family transcriptional regulator</fullName>
    </submittedName>
</protein>
<reference evidence="1 2" key="1">
    <citation type="submission" date="2019-02" db="EMBL/GenBank/DDBJ databases">
        <title>Genome sequences of Aliivibrio finisterrensis strains from farmed Atlantic salmon.</title>
        <authorList>
            <person name="Bowman J.P."/>
        </authorList>
    </citation>
    <scope>NUCLEOTIDE SEQUENCE [LARGE SCALE GENOMIC DNA]</scope>
    <source>
        <strain evidence="1 2">A32</strain>
    </source>
</reference>
<name>A0A4Q5KHT8_9GAMM</name>
<dbReference type="Proteomes" id="UP000293465">
    <property type="component" value="Unassembled WGS sequence"/>
</dbReference>
<dbReference type="AlphaFoldDB" id="A0A4Q5KHT8"/>
<dbReference type="OrthoDB" id="5845545at2"/>
<gene>
    <name evidence="1" type="ORF">ERW49_13285</name>
</gene>
<dbReference type="GeneID" id="56276036"/>
<dbReference type="RefSeq" id="WP_130087794.1">
    <property type="nucleotide sequence ID" value="NZ_SEZJ01000011.1"/>
</dbReference>
<sequence length="392" mass="45840">MLTDSFIDLHASRITLRKQIEKQANALQEQARVENIKITQRKRAGYLYAITALKNIVLEPFFINAFKAEFKSLKTYESQTINELDSLVIAHGGLNRTILQVEEFLAIRGLWTTNYDEIDYADEVLQSLWKVRALTPQYKEKTYWNTVLPTCALCWRLPQSSHYYCSEHHPNRDQKSYKAAKHKVFRALTQLDNIYIESKSEKHKEAGSNSQKASNLYRLLGGFAPHPRYFIKFCKNHVLQTTWIELAKSITTTTQELYPATFNCIKRIKPQDYSCWKNWCVAIIRALDPLQPEAWVVREQDKHLINVEYWMAIISTLHRYECTHRYESLPVNFGPEKGYRRNEEQCSSIKQLIDMQRLETGKVNLSEVARTLGLSRQRIHKIVNTHGLLVKK</sequence>
<organism evidence="1 2">
    <name type="scientific">Aliivibrio finisterrensis</name>
    <dbReference type="NCBI Taxonomy" id="511998"/>
    <lineage>
        <taxon>Bacteria</taxon>
        <taxon>Pseudomonadati</taxon>
        <taxon>Pseudomonadota</taxon>
        <taxon>Gammaproteobacteria</taxon>
        <taxon>Vibrionales</taxon>
        <taxon>Vibrionaceae</taxon>
        <taxon>Aliivibrio</taxon>
    </lineage>
</organism>
<proteinExistence type="predicted"/>
<comment type="caution">
    <text evidence="1">The sequence shown here is derived from an EMBL/GenBank/DDBJ whole genome shotgun (WGS) entry which is preliminary data.</text>
</comment>
<evidence type="ECO:0000313" key="1">
    <source>
        <dbReference type="EMBL" id="RYU45710.1"/>
    </source>
</evidence>